<comment type="similarity">
    <text evidence="1">Belongs to the glycosyltransferase 2 family.</text>
</comment>
<dbReference type="EMBL" id="CP055263">
    <property type="protein sequence ID" value="QNF28467.1"/>
    <property type="molecule type" value="Genomic_DNA"/>
</dbReference>
<dbReference type="InterPro" id="IPR029044">
    <property type="entry name" value="Nucleotide-diphossugar_trans"/>
</dbReference>
<evidence type="ECO:0000256" key="1">
    <source>
        <dbReference type="ARBA" id="ARBA00006739"/>
    </source>
</evidence>
<dbReference type="Gene3D" id="3.90.550.10">
    <property type="entry name" value="Spore Coat Polysaccharide Biosynthesis Protein SpsA, Chain A"/>
    <property type="match status" value="1"/>
</dbReference>
<evidence type="ECO:0000313" key="4">
    <source>
        <dbReference type="Proteomes" id="UP000515490"/>
    </source>
</evidence>
<gene>
    <name evidence="3" type="ORF">HUW50_13870</name>
</gene>
<proteinExistence type="inferred from homology"/>
<dbReference type="InterPro" id="IPR001173">
    <property type="entry name" value="Glyco_trans_2-like"/>
</dbReference>
<reference evidence="3 4" key="1">
    <citation type="submission" date="2020-06" db="EMBL/GenBank/DDBJ databases">
        <title>Metabacillus dokdonensis sp. nov., isolated from the rhizosphere of Elymus tsukushiensis, a plant native to the Dokdo Islands, Republic of Korea.</title>
        <authorList>
            <person name="Lee S.Y."/>
            <person name="Hwang Y.J."/>
            <person name="Son J.S."/>
            <person name="Ghim S.Y."/>
        </authorList>
    </citation>
    <scope>NUCLEOTIDE SEQUENCE [LARGE SCALE GENOMIC DNA]</scope>
    <source>
        <strain evidence="3 4">KUDC1714</strain>
    </source>
</reference>
<evidence type="ECO:0000259" key="2">
    <source>
        <dbReference type="Pfam" id="PF00535"/>
    </source>
</evidence>
<name>A0ABX6S355_9BACI</name>
<evidence type="ECO:0000313" key="3">
    <source>
        <dbReference type="EMBL" id="QNF28467.1"/>
    </source>
</evidence>
<sequence length="403" mass="46553">MMMNNNLPLVSIITPSYNQGKFIRETIESVLKQDYMKLEHIVIDGGSSDETLQILKEYSNLDSRFRFVSEPDNGQSHAINKGIKLAKGEVIGWLNSDDTYLPGAVNHVVNGFLQNPNWSMVYGSANITNVNNEILSKFVARRVRLNDLFTSCPICQPAVFLRKKTLNELGGIDESLDFCMDYDLWIRIAIRGYEMGNLNVFLANSRYYPESKSGSKYADVGFPEIIRTSKKHFGVVSATWLNLFLKHYRNKGVFWFIKLFKSFSIFDNSPNIKETNLIEKSWAPQNLQINIQNIPSKPLHSIIIKGIQEKFDNISCSFLINDLLIQKIKINKGPFEFQIPLTSKNTTNRFSIICDKSINVGMEHKIYKISEILPLSKEENEFMEEFEKGELYVKRWIKRYFIY</sequence>
<protein>
    <submittedName>
        <fullName evidence="3">Glycosyltransferase</fullName>
    </submittedName>
</protein>
<feature type="domain" description="Glycosyltransferase 2-like" evidence="2">
    <location>
        <begin position="11"/>
        <end position="163"/>
    </location>
</feature>
<dbReference type="CDD" id="cd06433">
    <property type="entry name" value="GT_2_WfgS_like"/>
    <property type="match status" value="1"/>
</dbReference>
<dbReference type="Pfam" id="PF00535">
    <property type="entry name" value="Glycos_transf_2"/>
    <property type="match status" value="1"/>
</dbReference>
<dbReference type="Proteomes" id="UP000515490">
    <property type="component" value="Chromosome"/>
</dbReference>
<accession>A0ABX6S355</accession>
<keyword evidence="4" id="KW-1185">Reference proteome</keyword>
<dbReference type="PANTHER" id="PTHR22916">
    <property type="entry name" value="GLYCOSYLTRANSFERASE"/>
    <property type="match status" value="1"/>
</dbReference>
<dbReference type="PANTHER" id="PTHR22916:SF65">
    <property type="entry name" value="SLR1065 PROTEIN"/>
    <property type="match status" value="1"/>
</dbReference>
<organism evidence="3 4">
    <name type="scientific">Metabacillus elymi</name>
    <dbReference type="NCBI Taxonomy" id="2745198"/>
    <lineage>
        <taxon>Bacteria</taxon>
        <taxon>Bacillati</taxon>
        <taxon>Bacillota</taxon>
        <taxon>Bacilli</taxon>
        <taxon>Bacillales</taxon>
        <taxon>Bacillaceae</taxon>
        <taxon>Metabacillus</taxon>
    </lineage>
</organism>
<dbReference type="RefSeq" id="WP_185652914.1">
    <property type="nucleotide sequence ID" value="NZ_CP055263.1"/>
</dbReference>
<dbReference type="SUPFAM" id="SSF53448">
    <property type="entry name" value="Nucleotide-diphospho-sugar transferases"/>
    <property type="match status" value="1"/>
</dbReference>